<dbReference type="Pfam" id="PF08448">
    <property type="entry name" value="PAS_4"/>
    <property type="match status" value="1"/>
</dbReference>
<dbReference type="Gene3D" id="3.30.70.260">
    <property type="match status" value="1"/>
</dbReference>
<dbReference type="SMART" id="SM00091">
    <property type="entry name" value="PAS"/>
    <property type="match status" value="1"/>
</dbReference>
<accession>A0A1G9V9C0</accession>
<keyword evidence="2" id="KW-0058">Aromatic hydrocarbons catabolism</keyword>
<dbReference type="Pfam" id="PF25601">
    <property type="entry name" value="AAA_lid_14"/>
    <property type="match status" value="1"/>
</dbReference>
<dbReference type="NCBIfam" id="TIGR00229">
    <property type="entry name" value="sensory_box"/>
    <property type="match status" value="1"/>
</dbReference>
<protein>
    <recommendedName>
        <fullName evidence="6">HTH-type transcriptional regulatory protein TyrR</fullName>
    </recommendedName>
</protein>
<evidence type="ECO:0000259" key="8">
    <source>
        <dbReference type="PROSITE" id="PS50112"/>
    </source>
</evidence>
<evidence type="ECO:0000259" key="7">
    <source>
        <dbReference type="PROSITE" id="PS50045"/>
    </source>
</evidence>
<dbReference type="InterPro" id="IPR035965">
    <property type="entry name" value="PAS-like_dom_sf"/>
</dbReference>
<evidence type="ECO:0000256" key="5">
    <source>
        <dbReference type="ARBA" id="ARBA00023163"/>
    </source>
</evidence>
<feature type="domain" description="PAS" evidence="8">
    <location>
        <begin position="80"/>
        <end position="134"/>
    </location>
</feature>
<dbReference type="FunFam" id="3.40.50.300:FF:000006">
    <property type="entry name" value="DNA-binding transcriptional regulator NtrC"/>
    <property type="match status" value="1"/>
</dbReference>
<keyword evidence="5" id="KW-0804">Transcription</keyword>
<dbReference type="PROSITE" id="PS50112">
    <property type="entry name" value="PAS"/>
    <property type="match status" value="1"/>
</dbReference>
<evidence type="ECO:0000256" key="2">
    <source>
        <dbReference type="ARBA" id="ARBA00022797"/>
    </source>
</evidence>
<dbReference type="SMART" id="SM00382">
    <property type="entry name" value="AAA"/>
    <property type="match status" value="1"/>
</dbReference>
<dbReference type="STRING" id="349095.SAMN05660299_01374"/>
<dbReference type="PROSITE" id="PS00688">
    <property type="entry name" value="SIGMA54_INTERACT_3"/>
    <property type="match status" value="1"/>
</dbReference>
<dbReference type="SUPFAM" id="SSF55785">
    <property type="entry name" value="PYP-like sensor domain (PAS domain)"/>
    <property type="match status" value="1"/>
</dbReference>
<dbReference type="Gene3D" id="1.10.10.60">
    <property type="entry name" value="Homeodomain-like"/>
    <property type="match status" value="1"/>
</dbReference>
<feature type="domain" description="Sigma-54 factor interaction" evidence="7">
    <location>
        <begin position="206"/>
        <end position="436"/>
    </location>
</feature>
<dbReference type="Gene3D" id="1.10.8.60">
    <property type="match status" value="1"/>
</dbReference>
<dbReference type="CDD" id="cd00009">
    <property type="entry name" value="AAA"/>
    <property type="match status" value="1"/>
</dbReference>
<dbReference type="InterPro" id="IPR045865">
    <property type="entry name" value="ACT-like_dom_sf"/>
</dbReference>
<evidence type="ECO:0000256" key="3">
    <source>
        <dbReference type="ARBA" id="ARBA00022840"/>
    </source>
</evidence>
<organism evidence="9 10">
    <name type="scientific">Megasphaera paucivorans</name>
    <dbReference type="NCBI Taxonomy" id="349095"/>
    <lineage>
        <taxon>Bacteria</taxon>
        <taxon>Bacillati</taxon>
        <taxon>Bacillota</taxon>
        <taxon>Negativicutes</taxon>
        <taxon>Veillonellales</taxon>
        <taxon>Veillonellaceae</taxon>
        <taxon>Megasphaera</taxon>
    </lineage>
</organism>
<dbReference type="RefSeq" id="WP_091649750.1">
    <property type="nucleotide sequence ID" value="NZ_FNHQ01000011.1"/>
</dbReference>
<dbReference type="GO" id="GO:0006355">
    <property type="term" value="P:regulation of DNA-templated transcription"/>
    <property type="evidence" value="ECO:0007669"/>
    <property type="project" value="InterPro"/>
</dbReference>
<dbReference type="Pfam" id="PF18024">
    <property type="entry name" value="HTH_50"/>
    <property type="match status" value="1"/>
</dbReference>
<dbReference type="SUPFAM" id="SSF52540">
    <property type="entry name" value="P-loop containing nucleoside triphosphate hydrolases"/>
    <property type="match status" value="1"/>
</dbReference>
<dbReference type="InterPro" id="IPR002078">
    <property type="entry name" value="Sigma_54_int"/>
</dbReference>
<dbReference type="CDD" id="cd00130">
    <property type="entry name" value="PAS"/>
    <property type="match status" value="1"/>
</dbReference>
<dbReference type="Proteomes" id="UP000199309">
    <property type="component" value="Unassembled WGS sequence"/>
</dbReference>
<gene>
    <name evidence="9" type="ORF">SAMN05660299_01374</name>
</gene>
<name>A0A1G9V9C0_9FIRM</name>
<dbReference type="EMBL" id="FNHQ01000011">
    <property type="protein sequence ID" value="SDM68774.1"/>
    <property type="molecule type" value="Genomic_DNA"/>
</dbReference>
<dbReference type="SUPFAM" id="SSF46689">
    <property type="entry name" value="Homeodomain-like"/>
    <property type="match status" value="1"/>
</dbReference>
<reference evidence="9 10" key="1">
    <citation type="submission" date="2016-10" db="EMBL/GenBank/DDBJ databases">
        <authorList>
            <person name="de Groot N.N."/>
        </authorList>
    </citation>
    <scope>NUCLEOTIDE SEQUENCE [LARGE SCALE GENOMIC DNA]</scope>
    <source>
        <strain evidence="9 10">DSM 16981</strain>
    </source>
</reference>
<dbReference type="InterPro" id="IPR003593">
    <property type="entry name" value="AAA+_ATPase"/>
</dbReference>
<dbReference type="OrthoDB" id="9803970at2"/>
<dbReference type="NCBIfam" id="TIGR04381">
    <property type="entry name" value="HTH_TypR"/>
    <property type="match status" value="1"/>
</dbReference>
<dbReference type="GO" id="GO:0005524">
    <property type="term" value="F:ATP binding"/>
    <property type="evidence" value="ECO:0007669"/>
    <property type="project" value="UniProtKB-KW"/>
</dbReference>
<dbReference type="AlphaFoldDB" id="A0A1G9V9C0"/>
<dbReference type="InterPro" id="IPR025944">
    <property type="entry name" value="Sigma_54_int_dom_CS"/>
</dbReference>
<dbReference type="PANTHER" id="PTHR32071">
    <property type="entry name" value="TRANSCRIPTIONAL REGULATORY PROTEIN"/>
    <property type="match status" value="1"/>
</dbReference>
<evidence type="ECO:0000256" key="4">
    <source>
        <dbReference type="ARBA" id="ARBA00023015"/>
    </source>
</evidence>
<evidence type="ECO:0000256" key="6">
    <source>
        <dbReference type="ARBA" id="ARBA00029500"/>
    </source>
</evidence>
<keyword evidence="4" id="KW-0805">Transcription regulation</keyword>
<keyword evidence="10" id="KW-1185">Reference proteome</keyword>
<evidence type="ECO:0000313" key="9">
    <source>
        <dbReference type="EMBL" id="SDM68774.1"/>
    </source>
</evidence>
<dbReference type="SUPFAM" id="SSF55021">
    <property type="entry name" value="ACT-like"/>
    <property type="match status" value="1"/>
</dbReference>
<sequence length="520" mass="58902">METICFKIPNVDRIGLVQDVSKILTAYHINILSMEVQLNSLYVEIEQLSKEKIILVFDKLKSISSIIDVQKINYMPRQQRTQELRAILSSISDGIIAIDSNQRITQYNPVAEEIVRLPYNTVIGHQFAEIFPSDLPLLETLKQGTTYDNREIILKQTSSHYSTSGRPIVDTAGKINGAVALLKDIGEVRKLVASFTSRKQHVFHDIVYQSDTMQQVVDTINTIANGISTVFIRGETGTGKELVARAIHMTSPRSQKKFVPINCAAIPESLLESELFGYAKGAFTGADKNGKPGLFEFTDGGTLFLDEIGEMPMALQAKLLRVLQERTVRRIGSLEERPIDVRIIAATNQNIKKMIDTGKFREDLYYRLNVIPLYVPPLRERSTDIPLLAQDFLQHFSIRFQKSVCTISETAMSKLMQYDWPGNVRELENVMERAVNVVTGTIILQEHIVFDSDFKRDNSQLSQQHIHSTLTEAISHLEYDMLVQAMKQYHSSRSLGRALGISHTAIIKKMHKYNLKFSQK</sequence>
<dbReference type="InterPro" id="IPR030828">
    <property type="entry name" value="HTH_TyrR"/>
</dbReference>
<dbReference type="InterPro" id="IPR025662">
    <property type="entry name" value="Sigma_54_int_dom_ATP-bd_1"/>
</dbReference>
<dbReference type="InterPro" id="IPR009057">
    <property type="entry name" value="Homeodomain-like_sf"/>
</dbReference>
<dbReference type="PROSITE" id="PS00675">
    <property type="entry name" value="SIGMA54_INTERACT_1"/>
    <property type="match status" value="1"/>
</dbReference>
<dbReference type="InterPro" id="IPR000014">
    <property type="entry name" value="PAS"/>
</dbReference>
<evidence type="ECO:0000313" key="10">
    <source>
        <dbReference type="Proteomes" id="UP000199309"/>
    </source>
</evidence>
<dbReference type="InterPro" id="IPR058031">
    <property type="entry name" value="AAA_lid_NorR"/>
</dbReference>
<dbReference type="PROSITE" id="PS50045">
    <property type="entry name" value="SIGMA54_INTERACT_4"/>
    <property type="match status" value="1"/>
</dbReference>
<dbReference type="Gene3D" id="3.40.50.300">
    <property type="entry name" value="P-loop containing nucleotide triphosphate hydrolases"/>
    <property type="match status" value="1"/>
</dbReference>
<dbReference type="Pfam" id="PF00158">
    <property type="entry name" value="Sigma54_activat"/>
    <property type="match status" value="1"/>
</dbReference>
<dbReference type="InterPro" id="IPR027417">
    <property type="entry name" value="P-loop_NTPase"/>
</dbReference>
<dbReference type="InterPro" id="IPR013656">
    <property type="entry name" value="PAS_4"/>
</dbReference>
<keyword evidence="1" id="KW-0547">Nucleotide-binding</keyword>
<evidence type="ECO:0000256" key="1">
    <source>
        <dbReference type="ARBA" id="ARBA00022741"/>
    </source>
</evidence>
<dbReference type="PANTHER" id="PTHR32071:SF57">
    <property type="entry name" value="C4-DICARBOXYLATE TRANSPORT TRANSCRIPTIONAL REGULATORY PROTEIN DCTD"/>
    <property type="match status" value="1"/>
</dbReference>
<keyword evidence="3" id="KW-0067">ATP-binding</keyword>
<dbReference type="GO" id="GO:0003677">
    <property type="term" value="F:DNA binding"/>
    <property type="evidence" value="ECO:0007669"/>
    <property type="project" value="UniProtKB-KW"/>
</dbReference>
<proteinExistence type="predicted"/>
<dbReference type="Gene3D" id="3.30.450.20">
    <property type="entry name" value="PAS domain"/>
    <property type="match status" value="1"/>
</dbReference>